<evidence type="ECO:0000313" key="5">
    <source>
        <dbReference type="Proteomes" id="UP001523401"/>
    </source>
</evidence>
<evidence type="ECO:0000259" key="2">
    <source>
        <dbReference type="Pfam" id="PF00534"/>
    </source>
</evidence>
<dbReference type="InterPro" id="IPR028098">
    <property type="entry name" value="Glyco_trans_4-like_N"/>
</dbReference>
<dbReference type="Gene3D" id="3.40.50.2000">
    <property type="entry name" value="Glycogen Phosphorylase B"/>
    <property type="match status" value="2"/>
</dbReference>
<evidence type="ECO:0000313" key="4">
    <source>
        <dbReference type="EMBL" id="MCO6160590.1"/>
    </source>
</evidence>
<dbReference type="SUPFAM" id="SSF53756">
    <property type="entry name" value="UDP-Glycosyltransferase/glycogen phosphorylase"/>
    <property type="match status" value="1"/>
</dbReference>
<evidence type="ECO:0000256" key="1">
    <source>
        <dbReference type="ARBA" id="ARBA00022679"/>
    </source>
</evidence>
<name>A0ABT1CIA2_9PROT</name>
<reference evidence="4 5" key="1">
    <citation type="submission" date="2022-06" db="EMBL/GenBank/DDBJ databases">
        <title>Whole-genome of Asaia lannensis strain LMG 27011T.</title>
        <authorList>
            <person name="Sombolestani A."/>
        </authorList>
    </citation>
    <scope>NUCLEOTIDE SEQUENCE [LARGE SCALE GENOMIC DNA]</scope>
    <source>
        <strain evidence="4 5">NBRC 102526</strain>
    </source>
</reference>
<organism evidence="4 5">
    <name type="scientific">Asaia lannensis NBRC 102526</name>
    <dbReference type="NCBI Taxonomy" id="1307926"/>
    <lineage>
        <taxon>Bacteria</taxon>
        <taxon>Pseudomonadati</taxon>
        <taxon>Pseudomonadota</taxon>
        <taxon>Alphaproteobacteria</taxon>
        <taxon>Acetobacterales</taxon>
        <taxon>Acetobacteraceae</taxon>
        <taxon>Asaia</taxon>
    </lineage>
</organism>
<evidence type="ECO:0000259" key="3">
    <source>
        <dbReference type="Pfam" id="PF13439"/>
    </source>
</evidence>
<accession>A0ABT1CIA2</accession>
<gene>
    <name evidence="4" type="ORF">NF685_11175</name>
</gene>
<dbReference type="CDD" id="cd03809">
    <property type="entry name" value="GT4_MtfB-like"/>
    <property type="match status" value="1"/>
</dbReference>
<keyword evidence="1" id="KW-0808">Transferase</keyword>
<dbReference type="Pfam" id="PF13439">
    <property type="entry name" value="Glyco_transf_4"/>
    <property type="match status" value="1"/>
</dbReference>
<feature type="domain" description="Glycosyltransferase subfamily 4-like N-terminal" evidence="3">
    <location>
        <begin position="19"/>
        <end position="187"/>
    </location>
</feature>
<protein>
    <submittedName>
        <fullName evidence="4">Glycosyltransferase family 4 protein</fullName>
    </submittedName>
</protein>
<dbReference type="Proteomes" id="UP001523401">
    <property type="component" value="Unassembled WGS sequence"/>
</dbReference>
<feature type="domain" description="Glycosyl transferase family 1" evidence="2">
    <location>
        <begin position="201"/>
        <end position="350"/>
    </location>
</feature>
<comment type="caution">
    <text evidence="4">The sequence shown here is derived from an EMBL/GenBank/DDBJ whole genome shotgun (WGS) entry which is preliminary data.</text>
</comment>
<dbReference type="RefSeq" id="WP_252849653.1">
    <property type="nucleotide sequence ID" value="NZ_BAPW01000005.1"/>
</dbReference>
<keyword evidence="5" id="KW-1185">Reference proteome</keyword>
<proteinExistence type="predicted"/>
<dbReference type="PANTHER" id="PTHR46401:SF2">
    <property type="entry name" value="GLYCOSYLTRANSFERASE WBBK-RELATED"/>
    <property type="match status" value="1"/>
</dbReference>
<dbReference type="Pfam" id="PF00534">
    <property type="entry name" value="Glycos_transf_1"/>
    <property type="match status" value="1"/>
</dbReference>
<sequence length="381" mass="41993">MCATIAVGARNVGAPGETGVSTYASNLCDAIQRNGDHVGIAGGGDIIKKPYALSNKLRRFFLSLKKLQVLSYQEQEAIWSNEDFYRKIQVHFSTFGRIATTCASFAPDLVHWTYPYPVCWNGVPNVVTVHDLVPILRPDLTGINSGRMEKLLEQCLGQATAIATISDAVRRDIEDVFPQFRDKVVVLGQSVSLPVVDRIAPGSNKPDSPFLYFGSIEKRKNIRRLILAHGRSGTNRTLILVGNHGFGAAAEMAAINDHPRPHLVRHIQWCERQKLFDLIAGACAVLFPSLAEGFGLPILEGMMIGTPVLTSRLHAMEEVAGNAALLVDPYNVDELAEAIRNLDRNLELRNFLAISGLNRAKYFSMDRYALNVKNMYCGIST</sequence>
<dbReference type="InterPro" id="IPR001296">
    <property type="entry name" value="Glyco_trans_1"/>
</dbReference>
<dbReference type="EMBL" id="JAMXQU010000008">
    <property type="protein sequence ID" value="MCO6160590.1"/>
    <property type="molecule type" value="Genomic_DNA"/>
</dbReference>
<dbReference type="PANTHER" id="PTHR46401">
    <property type="entry name" value="GLYCOSYLTRANSFERASE WBBK-RELATED"/>
    <property type="match status" value="1"/>
</dbReference>